<dbReference type="GO" id="GO:0043590">
    <property type="term" value="C:bacterial nucleoid"/>
    <property type="evidence" value="ECO:0007669"/>
    <property type="project" value="TreeGrafter"/>
</dbReference>
<dbReference type="NCBIfam" id="NF001464">
    <property type="entry name" value="PRK00321.1-5"/>
    <property type="match status" value="1"/>
</dbReference>
<comment type="caution">
    <text evidence="6">The sequence shown here is derived from an EMBL/GenBank/DDBJ whole genome shotgun (WGS) entry which is preliminary data.</text>
</comment>
<organism evidence="6 7">
    <name type="scientific">Aliidiomarina iranensis</name>
    <dbReference type="NCBI Taxonomy" id="1434071"/>
    <lineage>
        <taxon>Bacteria</taxon>
        <taxon>Pseudomonadati</taxon>
        <taxon>Pseudomonadota</taxon>
        <taxon>Gammaproteobacteria</taxon>
        <taxon>Alteromonadales</taxon>
        <taxon>Idiomarinaceae</taxon>
        <taxon>Aliidiomarina</taxon>
    </lineage>
</organism>
<dbReference type="OrthoDB" id="5290530at2"/>
<evidence type="ECO:0000256" key="2">
    <source>
        <dbReference type="ARBA" id="ARBA00008657"/>
    </source>
</evidence>
<reference evidence="7" key="1">
    <citation type="journal article" date="2018" name="Front. Microbiol.">
        <title>Genome-Based Analysis Reveals the Taxonomy and Diversity of the Family Idiomarinaceae.</title>
        <authorList>
            <person name="Liu Y."/>
            <person name="Lai Q."/>
            <person name="Shao Z."/>
        </authorList>
    </citation>
    <scope>NUCLEOTIDE SEQUENCE [LARGE SCALE GENOMIC DNA]</scope>
    <source>
        <strain evidence="7">GBPy7</strain>
    </source>
</reference>
<dbReference type="InterPro" id="IPR007476">
    <property type="entry name" value="RdgC"/>
</dbReference>
<comment type="subcellular location">
    <subcellularLocation>
        <location evidence="1">Cytoplasm</location>
        <location evidence="1">Nucleoid</location>
    </subcellularLocation>
</comment>
<accession>A0A432VVA5</accession>
<dbReference type="GO" id="GO:0003690">
    <property type="term" value="F:double-stranded DNA binding"/>
    <property type="evidence" value="ECO:0007669"/>
    <property type="project" value="TreeGrafter"/>
</dbReference>
<evidence type="ECO:0000313" key="7">
    <source>
        <dbReference type="Proteomes" id="UP000288395"/>
    </source>
</evidence>
<sequence>MWFKNLRVYQFTQPFTWSDEAEKLLEERRFTPCSRQEPASFGWVPPVGEENGPLLHRVADNLLFCAKKEEKVMPASAVNAELDQLREQFQQENARPMPRKEQQAAKEDIVHRLLPQALSKFAVTWAMIDLTNQRLLVDTLSASRAEDLTALLRSCLGSLPIKPWGAEQTAEVFFTEWLKQQSAPAPFEFGMEAELRSFGEDESIVRFKQHDLTTDELNLHLQHGKLATQVALEWDERLSFLLTDDYAVKRIRFSDVLKEQRDDLNPESRAEQLDVDFALMSAELNQLIIELSRIFAVSDKASTELSANES</sequence>
<proteinExistence type="inferred from homology"/>
<keyword evidence="7" id="KW-1185">Reference proteome</keyword>
<dbReference type="PANTHER" id="PTHR38103:SF1">
    <property type="entry name" value="RECOMBINATION-ASSOCIATED PROTEIN RDGC"/>
    <property type="match status" value="1"/>
</dbReference>
<dbReference type="Proteomes" id="UP000288395">
    <property type="component" value="Unassembled WGS sequence"/>
</dbReference>
<dbReference type="EMBL" id="PIPJ01000005">
    <property type="protein sequence ID" value="RUO20449.1"/>
    <property type="molecule type" value="Genomic_DNA"/>
</dbReference>
<keyword evidence="4" id="KW-0963">Cytoplasm</keyword>
<dbReference type="NCBIfam" id="NF001462">
    <property type="entry name" value="PRK00321.1-3"/>
    <property type="match status" value="1"/>
</dbReference>
<dbReference type="GO" id="GO:0006310">
    <property type="term" value="P:DNA recombination"/>
    <property type="evidence" value="ECO:0007669"/>
    <property type="project" value="UniProtKB-KW"/>
</dbReference>
<protein>
    <recommendedName>
        <fullName evidence="3">Recombination-associated protein RdgC</fullName>
    </recommendedName>
</protein>
<dbReference type="GO" id="GO:0000018">
    <property type="term" value="P:regulation of DNA recombination"/>
    <property type="evidence" value="ECO:0007669"/>
    <property type="project" value="TreeGrafter"/>
</dbReference>
<dbReference type="RefSeq" id="WP_126767430.1">
    <property type="nucleotide sequence ID" value="NZ_PIPJ01000005.1"/>
</dbReference>
<dbReference type="PANTHER" id="PTHR38103">
    <property type="entry name" value="RECOMBINATION-ASSOCIATED PROTEIN RDGC"/>
    <property type="match status" value="1"/>
</dbReference>
<dbReference type="Pfam" id="PF04381">
    <property type="entry name" value="RdgC"/>
    <property type="match status" value="1"/>
</dbReference>
<comment type="similarity">
    <text evidence="2">Belongs to the RdgC family.</text>
</comment>
<gene>
    <name evidence="6" type="ORF">CWE08_08270</name>
</gene>
<evidence type="ECO:0000256" key="3">
    <source>
        <dbReference type="ARBA" id="ARBA00022296"/>
    </source>
</evidence>
<dbReference type="AlphaFoldDB" id="A0A432VVA5"/>
<evidence type="ECO:0000256" key="5">
    <source>
        <dbReference type="ARBA" id="ARBA00023172"/>
    </source>
</evidence>
<keyword evidence="5" id="KW-0233">DNA recombination</keyword>
<evidence type="ECO:0000313" key="6">
    <source>
        <dbReference type="EMBL" id="RUO20449.1"/>
    </source>
</evidence>
<evidence type="ECO:0000256" key="1">
    <source>
        <dbReference type="ARBA" id="ARBA00004453"/>
    </source>
</evidence>
<evidence type="ECO:0000256" key="4">
    <source>
        <dbReference type="ARBA" id="ARBA00022490"/>
    </source>
</evidence>
<name>A0A432VVA5_9GAMM</name>